<sequence>MRKSAICVGIANAIAALIMAIISVAISFTGAAAIWIMSVWVVVIVTAFALVFPVEIYTPTPGTSRIAAIAAGVASAIAGIAVSTAERFGIALFLLMTALIAGGFLFEMLRRDRSQLIKSLSSIIFMGTLGLVSSGWTATGLAKAYVLSHPRGMWVVLACVVVGEIAICMCAALWSHDALVQNKKNEISQETAGTGEDTENVKAEVVHTSRIPLIYRYSGIAALLSGIFPLGVVLISGVMNNL</sequence>
<evidence type="ECO:0000256" key="1">
    <source>
        <dbReference type="SAM" id="Phobius"/>
    </source>
</evidence>
<feature type="transmembrane region" description="Helical" evidence="1">
    <location>
        <begin position="7"/>
        <end position="26"/>
    </location>
</feature>
<keyword evidence="3" id="KW-1185">Reference proteome</keyword>
<gene>
    <name evidence="2" type="ORF">EJ419_06425</name>
</gene>
<feature type="transmembrane region" description="Helical" evidence="1">
    <location>
        <begin position="220"/>
        <end position="239"/>
    </location>
</feature>
<feature type="transmembrane region" description="Helical" evidence="1">
    <location>
        <begin position="32"/>
        <end position="54"/>
    </location>
</feature>
<dbReference type="OrthoDB" id="3242817at2"/>
<reference evidence="2 3" key="1">
    <citation type="submission" date="2018-12" db="EMBL/GenBank/DDBJ databases">
        <title>Alloscrdovia theropitheci sp. nov: a novel taxon from the feces of the bleeding-herat monkey (Theropithecus geleda).</title>
        <authorList>
            <person name="Modesto M."/>
        </authorList>
    </citation>
    <scope>NUCLEOTIDE SEQUENCE [LARGE SCALE GENOMIC DNA]</scope>
    <source>
        <strain evidence="2 3">GLDI4/2</strain>
    </source>
</reference>
<dbReference type="EMBL" id="RXLP01000025">
    <property type="protein sequence ID" value="TCD53884.1"/>
    <property type="molecule type" value="Genomic_DNA"/>
</dbReference>
<organism evidence="2 3">
    <name type="scientific">Alloscardovia theropitheci</name>
    <dbReference type="NCBI Taxonomy" id="2496842"/>
    <lineage>
        <taxon>Bacteria</taxon>
        <taxon>Bacillati</taxon>
        <taxon>Actinomycetota</taxon>
        <taxon>Actinomycetes</taxon>
        <taxon>Bifidobacteriales</taxon>
        <taxon>Bifidobacteriaceae</taxon>
        <taxon>Alloscardovia</taxon>
    </lineage>
</organism>
<protein>
    <submittedName>
        <fullName evidence="2">Uncharacterized protein</fullName>
    </submittedName>
</protein>
<dbReference type="Proteomes" id="UP000291289">
    <property type="component" value="Unassembled WGS sequence"/>
</dbReference>
<feature type="transmembrane region" description="Helical" evidence="1">
    <location>
        <begin position="120"/>
        <end position="142"/>
    </location>
</feature>
<feature type="transmembrane region" description="Helical" evidence="1">
    <location>
        <begin position="88"/>
        <end position="108"/>
    </location>
</feature>
<dbReference type="AlphaFoldDB" id="A0A4R0QNX1"/>
<keyword evidence="1" id="KW-1133">Transmembrane helix</keyword>
<dbReference type="RefSeq" id="WP_131284803.1">
    <property type="nucleotide sequence ID" value="NZ_RXLP01000025.1"/>
</dbReference>
<evidence type="ECO:0000313" key="3">
    <source>
        <dbReference type="Proteomes" id="UP000291289"/>
    </source>
</evidence>
<proteinExistence type="predicted"/>
<comment type="caution">
    <text evidence="2">The sequence shown here is derived from an EMBL/GenBank/DDBJ whole genome shotgun (WGS) entry which is preliminary data.</text>
</comment>
<keyword evidence="1" id="KW-0812">Transmembrane</keyword>
<feature type="transmembrane region" description="Helical" evidence="1">
    <location>
        <begin position="154"/>
        <end position="174"/>
    </location>
</feature>
<accession>A0A4R0QNX1</accession>
<feature type="transmembrane region" description="Helical" evidence="1">
    <location>
        <begin position="66"/>
        <end position="82"/>
    </location>
</feature>
<keyword evidence="1" id="KW-0472">Membrane</keyword>
<evidence type="ECO:0000313" key="2">
    <source>
        <dbReference type="EMBL" id="TCD53884.1"/>
    </source>
</evidence>
<name>A0A4R0QNX1_9BIFI</name>